<evidence type="ECO:0000256" key="8">
    <source>
        <dbReference type="ARBA" id="ARBA00023034"/>
    </source>
</evidence>
<reference evidence="12 13" key="1">
    <citation type="journal article" date="2021" name="Hortic Res">
        <title>The domestication of Cucurbita argyrosperma as revealed by the genome of its wild relative.</title>
        <authorList>
            <person name="Barrera-Redondo J."/>
            <person name="Sanchez-de la Vega G."/>
            <person name="Aguirre-Liguori J.A."/>
            <person name="Castellanos-Morales G."/>
            <person name="Gutierrez-Guerrero Y.T."/>
            <person name="Aguirre-Dugua X."/>
            <person name="Aguirre-Planter E."/>
            <person name="Tenaillon M.I."/>
            <person name="Lira-Saade R."/>
            <person name="Eguiarte L.E."/>
        </authorList>
    </citation>
    <scope>NUCLEOTIDE SEQUENCE [LARGE SCALE GENOMIC DNA]</scope>
    <source>
        <strain evidence="12">JBR-2021</strain>
    </source>
</reference>
<protein>
    <submittedName>
        <fullName evidence="12">Transmembrane 9 superfamily member 12</fullName>
    </submittedName>
</protein>
<dbReference type="GO" id="GO:0010008">
    <property type="term" value="C:endosome membrane"/>
    <property type="evidence" value="ECO:0007669"/>
    <property type="project" value="UniProtKB-SubCell"/>
</dbReference>
<feature type="transmembrane region" description="Helical" evidence="11">
    <location>
        <begin position="495"/>
        <end position="518"/>
    </location>
</feature>
<feature type="non-terminal residue" evidence="12">
    <location>
        <position position="1"/>
    </location>
</feature>
<gene>
    <name evidence="12" type="primary">TMN12</name>
    <name evidence="12" type="ORF">SDJN03_02306</name>
</gene>
<keyword evidence="8" id="KW-0333">Golgi apparatus</keyword>
<feature type="transmembrane region" description="Helical" evidence="11">
    <location>
        <begin position="545"/>
        <end position="568"/>
    </location>
</feature>
<dbReference type="InterPro" id="IPR004240">
    <property type="entry name" value="EMP70"/>
</dbReference>
<keyword evidence="4 11" id="KW-0812">Transmembrane</keyword>
<evidence type="ECO:0000256" key="9">
    <source>
        <dbReference type="ARBA" id="ARBA00023136"/>
    </source>
</evidence>
<keyword evidence="5" id="KW-0732">Signal</keyword>
<feature type="transmembrane region" description="Helical" evidence="11">
    <location>
        <begin position="422"/>
        <end position="441"/>
    </location>
</feature>
<evidence type="ECO:0000256" key="5">
    <source>
        <dbReference type="ARBA" id="ARBA00022729"/>
    </source>
</evidence>
<feature type="transmembrane region" description="Helical" evidence="11">
    <location>
        <begin position="396"/>
        <end position="415"/>
    </location>
</feature>
<keyword evidence="9 11" id="KW-0472">Membrane</keyword>
<comment type="subcellular location">
    <subcellularLocation>
        <location evidence="1">Endosome membrane</location>
        <topology evidence="1">Multi-pass membrane protein</topology>
    </subcellularLocation>
    <subcellularLocation>
        <location evidence="2">Golgi apparatus membrane</location>
        <topology evidence="2">Multi-pass membrane protein</topology>
    </subcellularLocation>
</comment>
<evidence type="ECO:0000256" key="1">
    <source>
        <dbReference type="ARBA" id="ARBA00004337"/>
    </source>
</evidence>
<evidence type="ECO:0000256" key="3">
    <source>
        <dbReference type="ARBA" id="ARBA00005227"/>
    </source>
</evidence>
<feature type="transmembrane region" description="Helical" evidence="11">
    <location>
        <begin position="612"/>
        <end position="637"/>
    </location>
</feature>
<evidence type="ECO:0000256" key="4">
    <source>
        <dbReference type="ARBA" id="ARBA00022692"/>
    </source>
</evidence>
<dbReference type="Pfam" id="PF02990">
    <property type="entry name" value="EMP70"/>
    <property type="match status" value="1"/>
</dbReference>
<proteinExistence type="inferred from homology"/>
<evidence type="ECO:0000256" key="2">
    <source>
        <dbReference type="ARBA" id="ARBA00004653"/>
    </source>
</evidence>
<name>A0AAV6NZR7_9ROSI</name>
<sequence length="1883" mass="212715">MEQPNDNGTLRPRRLHFEAQRNFKNPQQYTHSVSSVASREYLSPCRCFQWPPPVRGSPQFVGYMNVYSSEDPIFAKVNSLTSIETELPFNYYTLPYCKPPGGVKKSAENLGELLMGDQIDNSPYRFRMNVNETVYLCTTEPLSEVQVKLLKQRTRDLYQVNMILDNLPAMRFTEQNGIKIQWTGFPVGYTPSNSEDDYIINHLKFTVLVHEYEGTGVEIIGTGEEGMGVISQAEQKKASGYEIVGFQVTPCSVKYDPETMKKYDMLQNITHVDCPKELEKSQIIREKEEVSFTYEVQFVKSDIRWPSRWDAYLRMEGSKVHWFSILNSLMVIFFLAGIVFVIFLRTVRRDLTRYEELDKESQAQMNEELSGWKLVVGDVFREPECSKLLCVMVGDGVQILGMAVVTVVCTAFGFMSPASRGMLLTGMIILYLFLGIIAGYVGVRAWRTIKGTSEGWRSVSWSVACFFPGIVFVILTVLNFILWSSKSSGAIPISLYFELLSLWFCISVPLTLLGGFFATRAAEIQFPVRTNQIPREIPSRKYPSWLLILGAGTLPFGTLFIELFFILSSIWLGRFYYVFGFLLIVLSLLVIVCAEVSVVLTYMHLCVEDWRWWWKAFFASGSVALYVFLYSIHYLVFELQSLSGPVSAILYLGYSLIMATAIMLSTGTIGFLTSFFPLEVSSSSKMFTDGLDETAISWIKKGTDRTVEDETRIRSPLAEKTGSDLFPKSPLAFNGTGFMSSHVLPPLKFHSGLLSPHSLASPCLDDDDDDDGDFDVNESIASVPFEEDDGAYSEDDDMEFHDSDFLEKPVVQGIEEDVFSYQSRVNPVSGTRCISSINRRYLKEDLRVEVPVNLSRFPDEKLGVWNLPQKSATPNYGNQRQNEVYFHSARGPGVHGRFFEDLAGTPSAPPIGDVGGGETTSTECGSQTRPDSEGSSEVDQTDNGCPLPATEGFDGCNADWKAYSPGTTQNFERTSTGTKDSYISHLQANYPEPSSCYNTSGQQAWQTLLAYDACVRLCLQAWERGCTYSPEFLRNGCLILRNAFGLHKFLLQPRLAQPTERGRNTEHSAQVVTSNQKKVVGKIRVEVKKLRLIPKRKVINTYSQRGSIYMQTGVEYIRNISTVVKNGINSLKDASFSITSEEQLSCLFQLKSATEGSDLESDSAVCLHPGSGDYHVFFPEAPGDTLLLEIQDVKKTTQGRTTISVSSLIGNTNDRIRWWPIYHDDQECVGKIQLSIVHTMTSDETNHMKSGPVVETLAYDLVLEAAMRAQHFSSRNLRIDGLWKWLLTEFADYYGVSDSYTRIRYLSHVMSVATPTKDCLELVNELLDPIMKAKNEKSLTRQERSILLDCETQIENLLANVFENYKSLDENSPTGLADLLGHPAEDSAASALTPAVKIYTQLHDILSQDAQNMLRNYFQRAAKKRCRKHMVETDEFVSGNAEGLSMDPITISTAYLKMKQLCKNIGGEIQADIKIHNQHILPSSIDLSNITAAVYSTELFNRLRGFLSAWPPSGPLPFVNELLVATADFERSLESWNISSVQGSVDSRNLFHNYIMVWVQDMQITLLDICKAEKMPWSGVTTNYSTSPFAEEMYEKIKDSLVQYEVVINRWPQYSLILEHAVANVERAIVKALEKQYNDILTPLKDTIPKRLNMHVQKLTRRQSMAMYSVPNHLGMFLNTIKRILDVLHIRVEGILKSWASYTPVVGDKRSLFGEQMNGITVLLRTKYKNYLQAIVGKLMCNMQANRNTRLKRILEGTREEEGEHEVRERMQMLSAQLIDSISNLHEVFTGLIFVAICRGFWDSMGQIVLKFLEGRKENRVWYNGSYYALGILDDTFASQMQRLQGNAVQEKDIEPPRSVVEARSILSRDSANATDTATYLYL</sequence>
<evidence type="ECO:0000313" key="12">
    <source>
        <dbReference type="EMBL" id="KAG6604989.1"/>
    </source>
</evidence>
<feature type="transmembrane region" description="Helical" evidence="11">
    <location>
        <begin position="575"/>
        <end position="600"/>
    </location>
</feature>
<dbReference type="PANTHER" id="PTHR31110:SF3">
    <property type="entry name" value="PORTAL PROTEIN"/>
    <property type="match status" value="1"/>
</dbReference>
<evidence type="ECO:0000256" key="7">
    <source>
        <dbReference type="ARBA" id="ARBA00022989"/>
    </source>
</evidence>
<dbReference type="PANTHER" id="PTHR31110">
    <property type="entry name" value="PESTICIDAL CRYSTAL CRY8BA PROTEIN"/>
    <property type="match status" value="1"/>
</dbReference>
<feature type="transmembrane region" description="Helical" evidence="11">
    <location>
        <begin position="322"/>
        <end position="344"/>
    </location>
</feature>
<keyword evidence="13" id="KW-1185">Reference proteome</keyword>
<evidence type="ECO:0000256" key="6">
    <source>
        <dbReference type="ARBA" id="ARBA00022753"/>
    </source>
</evidence>
<comment type="similarity">
    <text evidence="3">Belongs to the nonaspanin (TM9SF) (TC 9.A.2) family.</text>
</comment>
<feature type="region of interest" description="Disordered" evidence="10">
    <location>
        <begin position="899"/>
        <end position="944"/>
    </location>
</feature>
<dbReference type="EMBL" id="JAGKQH010000002">
    <property type="protein sequence ID" value="KAG6604989.1"/>
    <property type="molecule type" value="Genomic_DNA"/>
</dbReference>
<organism evidence="12 13">
    <name type="scientific">Cucurbita argyrosperma subsp. sororia</name>
    <dbReference type="NCBI Taxonomy" id="37648"/>
    <lineage>
        <taxon>Eukaryota</taxon>
        <taxon>Viridiplantae</taxon>
        <taxon>Streptophyta</taxon>
        <taxon>Embryophyta</taxon>
        <taxon>Tracheophyta</taxon>
        <taxon>Spermatophyta</taxon>
        <taxon>Magnoliopsida</taxon>
        <taxon>eudicotyledons</taxon>
        <taxon>Gunneridae</taxon>
        <taxon>Pentapetalae</taxon>
        <taxon>rosids</taxon>
        <taxon>fabids</taxon>
        <taxon>Cucurbitales</taxon>
        <taxon>Cucurbitaceae</taxon>
        <taxon>Cucurbiteae</taxon>
        <taxon>Cucurbita</taxon>
    </lineage>
</organism>
<keyword evidence="7 11" id="KW-1133">Transmembrane helix</keyword>
<feature type="compositionally biased region" description="Low complexity" evidence="10">
    <location>
        <begin position="919"/>
        <end position="928"/>
    </location>
</feature>
<accession>A0AAV6NZR7</accession>
<dbReference type="Proteomes" id="UP000685013">
    <property type="component" value="Chromosome 2"/>
</dbReference>
<feature type="transmembrane region" description="Helical" evidence="11">
    <location>
        <begin position="461"/>
        <end position="483"/>
    </location>
</feature>
<evidence type="ECO:0000313" key="13">
    <source>
        <dbReference type="Proteomes" id="UP000685013"/>
    </source>
</evidence>
<evidence type="ECO:0000256" key="10">
    <source>
        <dbReference type="SAM" id="MobiDB-lite"/>
    </source>
</evidence>
<comment type="caution">
    <text evidence="12">The sequence shown here is derived from an EMBL/GenBank/DDBJ whole genome shotgun (WGS) entry which is preliminary data.</text>
</comment>
<keyword evidence="6" id="KW-0967">Endosome</keyword>
<dbReference type="GO" id="GO:0000139">
    <property type="term" value="C:Golgi membrane"/>
    <property type="evidence" value="ECO:0007669"/>
    <property type="project" value="UniProtKB-SubCell"/>
</dbReference>
<evidence type="ECO:0000256" key="11">
    <source>
        <dbReference type="SAM" id="Phobius"/>
    </source>
</evidence>